<sequence>MTTPPRPSAPRTPAAARGTTTVADRAVRRVAQRAAAETPIPGGVRADGGSAAVRGPSARVGVTVALPYPGVLDASGRAVQRHVTARTAELTGLTVRPVSVHVRALDRRERVPEGTQGPPEASGVCLAEPGPRPARRARRPWSPRRLPVALGALAVAAGCAVLLYDVVAVHAAGRAPAAWRVRLVAWLSAHGPDGGTVTGLAAAGTILLGLWMVALAVTPGRRARLPMAPPDEDTCADLPRGAVAVLLRDSVAVLPAITRVRVRVGRRRARVRAELAFGDRPDALEAVTRAAEDALGGCGLARPPRLRVRLRSGPEVPAAAAVDAGGGTPG</sequence>
<feature type="region of interest" description="Disordered" evidence="1">
    <location>
        <begin position="1"/>
        <end position="54"/>
    </location>
</feature>
<keyword evidence="2" id="KW-0812">Transmembrane</keyword>
<feature type="domain" description="DUF6286" evidence="3">
    <location>
        <begin position="207"/>
        <end position="311"/>
    </location>
</feature>
<proteinExistence type="predicted"/>
<dbReference type="Pfam" id="PF19803">
    <property type="entry name" value="DUF6286"/>
    <property type="match status" value="1"/>
</dbReference>
<accession>A0A516RJL4</accession>
<gene>
    <name evidence="4" type="ORF">FH965_39265</name>
</gene>
<reference evidence="4 5" key="1">
    <citation type="journal article" date="2019" name="J. Ind. Microbiol. Biotechnol.">
        <title>The complete genomic sequence of Streptomyces spectabilis NRRL-2792 and identification of secondary metabolite biosynthetic gene clusters.</title>
        <authorList>
            <person name="Sinha A."/>
            <person name="Phillips-Salemka S."/>
            <person name="Niraula T.A."/>
            <person name="Short K.A."/>
            <person name="Niraula N.P."/>
        </authorList>
    </citation>
    <scope>NUCLEOTIDE SEQUENCE [LARGE SCALE GENOMIC DNA]</scope>
    <source>
        <strain evidence="4 5">NRRL 2792</strain>
    </source>
</reference>
<dbReference type="Proteomes" id="UP000316806">
    <property type="component" value="Chromosome"/>
</dbReference>
<dbReference type="RefSeq" id="WP_144323053.1">
    <property type="nucleotide sequence ID" value="NZ_CP040916.1"/>
</dbReference>
<feature type="transmembrane region" description="Helical" evidence="2">
    <location>
        <begin position="197"/>
        <end position="217"/>
    </location>
</feature>
<evidence type="ECO:0000313" key="4">
    <source>
        <dbReference type="EMBL" id="QDQ15852.1"/>
    </source>
</evidence>
<keyword evidence="2" id="KW-0472">Membrane</keyword>
<feature type="compositionally biased region" description="Pro residues" evidence="1">
    <location>
        <begin position="1"/>
        <end position="10"/>
    </location>
</feature>
<feature type="transmembrane region" description="Helical" evidence="2">
    <location>
        <begin position="146"/>
        <end position="164"/>
    </location>
</feature>
<organism evidence="4 5">
    <name type="scientific">Streptomyces spectabilis</name>
    <dbReference type="NCBI Taxonomy" id="68270"/>
    <lineage>
        <taxon>Bacteria</taxon>
        <taxon>Bacillati</taxon>
        <taxon>Actinomycetota</taxon>
        <taxon>Actinomycetes</taxon>
        <taxon>Kitasatosporales</taxon>
        <taxon>Streptomycetaceae</taxon>
        <taxon>Streptomyces</taxon>
    </lineage>
</organism>
<dbReference type="AlphaFoldDB" id="A0A516RJL4"/>
<keyword evidence="2" id="KW-1133">Transmembrane helix</keyword>
<evidence type="ECO:0000256" key="1">
    <source>
        <dbReference type="SAM" id="MobiDB-lite"/>
    </source>
</evidence>
<name>A0A516RJL4_STRST</name>
<evidence type="ECO:0000259" key="3">
    <source>
        <dbReference type="Pfam" id="PF19803"/>
    </source>
</evidence>
<feature type="compositionally biased region" description="Low complexity" evidence="1">
    <location>
        <begin position="11"/>
        <end position="24"/>
    </location>
</feature>
<dbReference type="EMBL" id="CP040916">
    <property type="protein sequence ID" value="QDQ15852.1"/>
    <property type="molecule type" value="Genomic_DNA"/>
</dbReference>
<feature type="region of interest" description="Disordered" evidence="1">
    <location>
        <begin position="108"/>
        <end position="140"/>
    </location>
</feature>
<evidence type="ECO:0000256" key="2">
    <source>
        <dbReference type="SAM" id="Phobius"/>
    </source>
</evidence>
<dbReference type="InterPro" id="IPR046253">
    <property type="entry name" value="DUF6286"/>
</dbReference>
<protein>
    <submittedName>
        <fullName evidence="4">Asp23/Gls24 family envelope stress response protein</fullName>
    </submittedName>
</protein>
<evidence type="ECO:0000313" key="5">
    <source>
        <dbReference type="Proteomes" id="UP000316806"/>
    </source>
</evidence>